<evidence type="ECO:0000256" key="4">
    <source>
        <dbReference type="ARBA" id="ARBA00022833"/>
    </source>
</evidence>
<dbReference type="Gene3D" id="1.10.565.10">
    <property type="entry name" value="Retinoid X Receptor"/>
    <property type="match status" value="1"/>
</dbReference>
<dbReference type="Gene3D" id="3.30.50.10">
    <property type="entry name" value="Erythroid Transcription Factor GATA-1, subunit A"/>
    <property type="match status" value="1"/>
</dbReference>
<dbReference type="PANTHER" id="PTHR24083">
    <property type="entry name" value="NUCLEAR HORMONE RECEPTOR"/>
    <property type="match status" value="1"/>
</dbReference>
<dbReference type="PROSITE" id="PS51030">
    <property type="entry name" value="NUCLEAR_REC_DBD_2"/>
    <property type="match status" value="1"/>
</dbReference>
<evidence type="ECO:0000256" key="5">
    <source>
        <dbReference type="ARBA" id="ARBA00023015"/>
    </source>
</evidence>
<evidence type="ECO:0000259" key="10">
    <source>
        <dbReference type="PROSITE" id="PS51030"/>
    </source>
</evidence>
<dbReference type="SUPFAM" id="SSF57716">
    <property type="entry name" value="Glucocorticoid receptor-like (DNA-binding domain)"/>
    <property type="match status" value="1"/>
</dbReference>
<evidence type="ECO:0000256" key="6">
    <source>
        <dbReference type="ARBA" id="ARBA00023125"/>
    </source>
</evidence>
<evidence type="ECO:0000256" key="1">
    <source>
        <dbReference type="ARBA" id="ARBA00005993"/>
    </source>
</evidence>
<keyword evidence="3" id="KW-0863">Zinc-finger</keyword>
<dbReference type="InterPro" id="IPR001628">
    <property type="entry name" value="Znf_hrmn_rcpt"/>
</dbReference>
<dbReference type="InterPro" id="IPR013088">
    <property type="entry name" value="Znf_NHR/GATA"/>
</dbReference>
<organism evidence="12 13">
    <name type="scientific">Heterodera trifolii</name>
    <dbReference type="NCBI Taxonomy" id="157864"/>
    <lineage>
        <taxon>Eukaryota</taxon>
        <taxon>Metazoa</taxon>
        <taxon>Ecdysozoa</taxon>
        <taxon>Nematoda</taxon>
        <taxon>Chromadorea</taxon>
        <taxon>Rhabditida</taxon>
        <taxon>Tylenchina</taxon>
        <taxon>Tylenchomorpha</taxon>
        <taxon>Tylenchoidea</taxon>
        <taxon>Heteroderidae</taxon>
        <taxon>Heteroderinae</taxon>
        <taxon>Heterodera</taxon>
    </lineage>
</organism>
<comment type="similarity">
    <text evidence="1">Belongs to the nuclear hormone receptor family.</text>
</comment>
<evidence type="ECO:0000259" key="11">
    <source>
        <dbReference type="PROSITE" id="PS51843"/>
    </source>
</evidence>
<keyword evidence="5" id="KW-0805">Transcription regulation</keyword>
<keyword evidence="13" id="KW-1185">Reference proteome</keyword>
<evidence type="ECO:0000256" key="8">
    <source>
        <dbReference type="ARBA" id="ARBA00023170"/>
    </source>
</evidence>
<dbReference type="GO" id="GO:0008270">
    <property type="term" value="F:zinc ion binding"/>
    <property type="evidence" value="ECO:0007669"/>
    <property type="project" value="UniProtKB-KW"/>
</dbReference>
<dbReference type="EMBL" id="JBICBT010000548">
    <property type="protein sequence ID" value="KAL3110266.1"/>
    <property type="molecule type" value="Genomic_DNA"/>
</dbReference>
<feature type="domain" description="Nuclear receptor" evidence="10">
    <location>
        <begin position="133"/>
        <end position="181"/>
    </location>
</feature>
<gene>
    <name evidence="12" type="ORF">niasHT_014984</name>
</gene>
<dbReference type="SUPFAM" id="SSF48508">
    <property type="entry name" value="Nuclear receptor ligand-binding domain"/>
    <property type="match status" value="1"/>
</dbReference>
<evidence type="ECO:0000256" key="7">
    <source>
        <dbReference type="ARBA" id="ARBA00023163"/>
    </source>
</evidence>
<keyword evidence="4" id="KW-0862">Zinc</keyword>
<dbReference type="InterPro" id="IPR000536">
    <property type="entry name" value="Nucl_hrmn_rcpt_lig-bd"/>
</dbReference>
<dbReference type="SMART" id="SM00430">
    <property type="entry name" value="HOLI"/>
    <property type="match status" value="1"/>
</dbReference>
<evidence type="ECO:0000313" key="12">
    <source>
        <dbReference type="EMBL" id="KAL3110266.1"/>
    </source>
</evidence>
<keyword evidence="6" id="KW-0238">DNA-binding</keyword>
<evidence type="ECO:0000256" key="2">
    <source>
        <dbReference type="ARBA" id="ARBA00022723"/>
    </source>
</evidence>
<keyword evidence="7" id="KW-0804">Transcription</keyword>
<dbReference type="SMART" id="SM00399">
    <property type="entry name" value="ZnF_C4"/>
    <property type="match status" value="1"/>
</dbReference>
<evidence type="ECO:0000313" key="13">
    <source>
        <dbReference type="Proteomes" id="UP001620626"/>
    </source>
</evidence>
<evidence type="ECO:0000256" key="9">
    <source>
        <dbReference type="ARBA" id="ARBA00023242"/>
    </source>
</evidence>
<dbReference type="GO" id="GO:0003677">
    <property type="term" value="F:DNA binding"/>
    <property type="evidence" value="ECO:0007669"/>
    <property type="project" value="UniProtKB-KW"/>
</dbReference>
<dbReference type="InterPro" id="IPR050274">
    <property type="entry name" value="Nuclear_hormone_rcpt_NR2"/>
</dbReference>
<dbReference type="Pfam" id="PF00104">
    <property type="entry name" value="Hormone_recep"/>
    <property type="match status" value="1"/>
</dbReference>
<keyword evidence="8" id="KW-0675">Receptor</keyword>
<dbReference type="Pfam" id="PF00105">
    <property type="entry name" value="zf-C4"/>
    <property type="match status" value="1"/>
</dbReference>
<proteinExistence type="inferred from homology"/>
<comment type="caution">
    <text evidence="12">The sequence shown here is derived from an EMBL/GenBank/DDBJ whole genome shotgun (WGS) entry which is preliminary data.</text>
</comment>
<dbReference type="PROSITE" id="PS51843">
    <property type="entry name" value="NR_LBD"/>
    <property type="match status" value="1"/>
</dbReference>
<feature type="domain" description="NR LBD" evidence="11">
    <location>
        <begin position="278"/>
        <end position="511"/>
    </location>
</feature>
<name>A0ABD2L518_9BILA</name>
<reference evidence="12 13" key="1">
    <citation type="submission" date="2024-10" db="EMBL/GenBank/DDBJ databases">
        <authorList>
            <person name="Kim D."/>
        </authorList>
    </citation>
    <scope>NUCLEOTIDE SEQUENCE [LARGE SCALE GENOMIC DNA]</scope>
    <source>
        <strain evidence="12">BH-2024</strain>
    </source>
</reference>
<accession>A0ABD2L518</accession>
<evidence type="ECO:0000256" key="3">
    <source>
        <dbReference type="ARBA" id="ARBA00022771"/>
    </source>
</evidence>
<keyword evidence="9" id="KW-0539">Nucleus</keyword>
<sequence length="525" mass="59890">MGLTECLFNTGAKYRQMLTYISNAGPSWHTTFVHFNAASPFNLHFRFNRCMFCVEANGQTFPSTLYLLSFDVAKPRFDNAFVDMCASLGFDYSDTKTVPAGMQRFLNCWAFFVIPLTYTLLEDTPGFQLIRHFFRRTISLVKEYICKNGGECEAEKDFASCKRCRLYKCLTVGMNPRRISTKLNNEQIMAFAERMKEHPGKSAVLNSVVRGDGEEQNPNSKLYFKAPELKQLINVIMVKNLLQIEEKVRRIRYSQTPVPELFYTQCDTFESIFSRKKNLIELVNKFSTKPKQAVPAIFLEKARQFGPFCMRPEPVVLDLLCVFEIGKTFPFFDQLGNNDKIALCSNIAMPLYVLCSSFYSVQQNCDVWCSPDGAILIEIFANSFYKHDTIVMGMVDKLLRNAVQTFVRLKLVNEEFVIIRAIIYSHMVSPGLSDQAQKLLRSEAEKYAALLMSVVQTNYGPAAGALRYVELMGLIECLFNAGAKHRQLLTYISNVLDPNFDKVFPPVLAKICTKGPVESHQLFPY</sequence>
<keyword evidence="2" id="KW-0479">Metal-binding</keyword>
<protein>
    <submittedName>
        <fullName evidence="12">Uncharacterized protein</fullName>
    </submittedName>
</protein>
<dbReference type="InterPro" id="IPR035500">
    <property type="entry name" value="NHR-like_dom_sf"/>
</dbReference>
<dbReference type="Proteomes" id="UP001620626">
    <property type="component" value="Unassembled WGS sequence"/>
</dbReference>
<dbReference type="AlphaFoldDB" id="A0ABD2L518"/>